<feature type="active site" description="Charge relay system" evidence="15">
    <location>
        <position position="280"/>
    </location>
</feature>
<evidence type="ECO:0000256" key="9">
    <source>
        <dbReference type="ARBA" id="ARBA00022801"/>
    </source>
</evidence>
<evidence type="ECO:0000259" key="17">
    <source>
        <dbReference type="PROSITE" id="PS51695"/>
    </source>
</evidence>
<keyword evidence="10 15" id="KW-0720">Serine protease</keyword>
<feature type="active site" description="Charge relay system" evidence="15">
    <location>
        <position position="284"/>
    </location>
</feature>
<evidence type="ECO:0000313" key="18">
    <source>
        <dbReference type="EMBL" id="KAH7171308.1"/>
    </source>
</evidence>
<keyword evidence="8 16" id="KW-0732">Signal</keyword>
<dbReference type="OrthoDB" id="2919105at2759"/>
<reference evidence="18" key="1">
    <citation type="journal article" date="2021" name="Nat. Commun.">
        <title>Genetic determinants of endophytism in the Arabidopsis root mycobiome.</title>
        <authorList>
            <person name="Mesny F."/>
            <person name="Miyauchi S."/>
            <person name="Thiergart T."/>
            <person name="Pickel B."/>
            <person name="Atanasova L."/>
            <person name="Karlsson M."/>
            <person name="Huettel B."/>
            <person name="Barry K.W."/>
            <person name="Haridas S."/>
            <person name="Chen C."/>
            <person name="Bauer D."/>
            <person name="Andreopoulos W."/>
            <person name="Pangilinan J."/>
            <person name="LaButti K."/>
            <person name="Riley R."/>
            <person name="Lipzen A."/>
            <person name="Clum A."/>
            <person name="Drula E."/>
            <person name="Henrissat B."/>
            <person name="Kohler A."/>
            <person name="Grigoriev I.V."/>
            <person name="Martin F.M."/>
            <person name="Hacquard S."/>
        </authorList>
    </citation>
    <scope>NUCLEOTIDE SEQUENCE</scope>
    <source>
        <strain evidence="18">MPI-CAGE-AT-0147</strain>
    </source>
</reference>
<dbReference type="InterPro" id="IPR030400">
    <property type="entry name" value="Sedolisin_dom"/>
</dbReference>
<keyword evidence="12" id="KW-0843">Virulence</keyword>
<keyword evidence="19" id="KW-1185">Reference proteome</keyword>
<dbReference type="Pfam" id="PF00082">
    <property type="entry name" value="Peptidase_S8"/>
    <property type="match status" value="1"/>
</dbReference>
<evidence type="ECO:0000256" key="14">
    <source>
        <dbReference type="ARBA" id="ARBA00023180"/>
    </source>
</evidence>
<evidence type="ECO:0000256" key="11">
    <source>
        <dbReference type="ARBA" id="ARBA00022837"/>
    </source>
</evidence>
<evidence type="ECO:0000256" key="6">
    <source>
        <dbReference type="ARBA" id="ARBA00022670"/>
    </source>
</evidence>
<dbReference type="InterPro" id="IPR023828">
    <property type="entry name" value="Peptidase_S8_Ser-AS"/>
</dbReference>
<dbReference type="AlphaFoldDB" id="A0A9P9FRZ9"/>
<dbReference type="GO" id="GO:0004252">
    <property type="term" value="F:serine-type endopeptidase activity"/>
    <property type="evidence" value="ECO:0007669"/>
    <property type="project" value="UniProtKB-UniRule"/>
</dbReference>
<keyword evidence="5" id="KW-0964">Secreted</keyword>
<dbReference type="SUPFAM" id="SSF52743">
    <property type="entry name" value="Subtilisin-like"/>
    <property type="match status" value="1"/>
</dbReference>
<evidence type="ECO:0000256" key="13">
    <source>
        <dbReference type="ARBA" id="ARBA00023145"/>
    </source>
</evidence>
<evidence type="ECO:0000256" key="5">
    <source>
        <dbReference type="ARBA" id="ARBA00022525"/>
    </source>
</evidence>
<accession>A0A9P9FRZ9</accession>
<keyword evidence="13" id="KW-0865">Zymogen</keyword>
<keyword evidence="14" id="KW-0325">Glycoprotein</keyword>
<keyword evidence="9 15" id="KW-0378">Hydrolase</keyword>
<dbReference type="Pfam" id="PF09286">
    <property type="entry name" value="Pro-kuma_activ"/>
    <property type="match status" value="1"/>
</dbReference>
<dbReference type="GO" id="GO:0006508">
    <property type="term" value="P:proteolysis"/>
    <property type="evidence" value="ECO:0007669"/>
    <property type="project" value="UniProtKB-KW"/>
</dbReference>
<comment type="cofactor">
    <cofactor evidence="15">
        <name>Ca(2+)</name>
        <dbReference type="ChEBI" id="CHEBI:29108"/>
    </cofactor>
    <text evidence="15">Binds 1 Ca(2+) ion per subunit.</text>
</comment>
<dbReference type="PANTHER" id="PTHR14218">
    <property type="entry name" value="PROTEASE S8 TRIPEPTIDYL PEPTIDASE I CLN2"/>
    <property type="match status" value="1"/>
</dbReference>
<dbReference type="InterPro" id="IPR015366">
    <property type="entry name" value="S53_propep"/>
</dbReference>
<evidence type="ECO:0000256" key="15">
    <source>
        <dbReference type="PROSITE-ProRule" id="PRU01032"/>
    </source>
</evidence>
<feature type="binding site" evidence="15">
    <location>
        <position position="571"/>
    </location>
    <ligand>
        <name>Ca(2+)</name>
        <dbReference type="ChEBI" id="CHEBI:29108"/>
    </ligand>
</feature>
<proteinExistence type="predicted"/>
<dbReference type="InterPro" id="IPR036852">
    <property type="entry name" value="Peptidase_S8/S53_dom_sf"/>
</dbReference>
<comment type="caution">
    <text evidence="18">The sequence shown here is derived from an EMBL/GenBank/DDBJ whole genome shotgun (WGS) entry which is preliminary data.</text>
</comment>
<dbReference type="EC" id="3.4.14.10" evidence="4"/>
<feature type="binding site" evidence="15">
    <location>
        <position position="569"/>
    </location>
    <ligand>
        <name>Ca(2+)</name>
        <dbReference type="ChEBI" id="CHEBI:29108"/>
    </ligand>
</feature>
<dbReference type="SUPFAM" id="SSF54897">
    <property type="entry name" value="Protease propeptides/inhibitors"/>
    <property type="match status" value="1"/>
</dbReference>
<dbReference type="FunFam" id="3.40.50.200:FF:000015">
    <property type="entry name" value="Tripeptidyl peptidase A"/>
    <property type="match status" value="1"/>
</dbReference>
<dbReference type="EMBL" id="JAGMUV010000002">
    <property type="protein sequence ID" value="KAH7171308.1"/>
    <property type="molecule type" value="Genomic_DNA"/>
</dbReference>
<dbReference type="GO" id="GO:0046872">
    <property type="term" value="F:metal ion binding"/>
    <property type="evidence" value="ECO:0007669"/>
    <property type="project" value="UniProtKB-UniRule"/>
</dbReference>
<dbReference type="PROSITE" id="PS51695">
    <property type="entry name" value="SEDOLISIN"/>
    <property type="match status" value="1"/>
</dbReference>
<comment type="function">
    <text evidence="2">Secreted tripeptidyl-peptidase which degrades proteins at acidic pHs and is involved in virulence.</text>
</comment>
<dbReference type="GO" id="GO:0008240">
    <property type="term" value="F:tripeptidyl-peptidase activity"/>
    <property type="evidence" value="ECO:0007669"/>
    <property type="project" value="UniProtKB-EC"/>
</dbReference>
<evidence type="ECO:0000256" key="7">
    <source>
        <dbReference type="ARBA" id="ARBA00022723"/>
    </source>
</evidence>
<feature type="chain" id="PRO_5040510785" description="tripeptidyl-peptidase II" evidence="16">
    <location>
        <begin position="19"/>
        <end position="592"/>
    </location>
</feature>
<dbReference type="SMART" id="SM00944">
    <property type="entry name" value="Pro-kuma_activ"/>
    <property type="match status" value="1"/>
</dbReference>
<gene>
    <name evidence="18" type="ORF">EDB81DRAFT_195163</name>
</gene>
<sequence length="592" mass="64852">MISRSLFTVLVLVILSAANPLRLEEALVLPAGWRKLDTKPKPDQKLHLSFALRQPEIESIKKKITSRGENFGSHLAYEDAQSLRDPDQADVDSVLAWLEEYGLAGQATTIRDWIHVKTTVQEAESFLKMDLNYFQFEDKRPVLRTQEYFVPEGLSEAISFVHPIANFMRPKRELGSVVSDATPKMLETHSELDKRAEGCNLTVTPACLRDLYNISYSPTDGESSIRLGIAGFLEQYANYRDSDLFLETLAPDLYAKGYNYSVELVNGGQNSQNLFQSGAEAALDVQYALALGHPTNITYYLSGGRGAELDDNGEPLSEEESENEPYLEFLEYLLDLTDERLPHVLSISYADDEVSVPLPYAIRVCNLLGVLTSRGTTVLVASGDGGARGSSDSKCRTNDGTDKDVAMSVFPGSCPWVTAVGAVKNVGDPPDGAEYSGGGFSQYFKRPSWQDAAVSSYVTELDGFMSGYYDPNFRALPDISAVGSSFMVKQAGQTRVLRGTSASTPVIAAMIALIDDARVRQGKPVLGWLNGILYTEEARAVLQDITGGQSLSCNFREGGLIGGWPAKRGWDAITGLGVPYDFQKLFDVLVEV</sequence>
<dbReference type="Gene3D" id="3.40.50.200">
    <property type="entry name" value="Peptidase S8/S53 domain"/>
    <property type="match status" value="1"/>
</dbReference>
<dbReference type="CDD" id="cd04056">
    <property type="entry name" value="Peptidases_S53"/>
    <property type="match status" value="1"/>
</dbReference>
<comment type="catalytic activity">
    <reaction evidence="1">
        <text>Release of an N-terminal tripeptide from a polypeptide.</text>
        <dbReference type="EC" id="3.4.14.10"/>
    </reaction>
</comment>
<organism evidence="18 19">
    <name type="scientific">Dactylonectria macrodidyma</name>
    <dbReference type="NCBI Taxonomy" id="307937"/>
    <lineage>
        <taxon>Eukaryota</taxon>
        <taxon>Fungi</taxon>
        <taxon>Dikarya</taxon>
        <taxon>Ascomycota</taxon>
        <taxon>Pezizomycotina</taxon>
        <taxon>Sordariomycetes</taxon>
        <taxon>Hypocreomycetidae</taxon>
        <taxon>Hypocreales</taxon>
        <taxon>Nectriaceae</taxon>
        <taxon>Dactylonectria</taxon>
    </lineage>
</organism>
<feature type="domain" description="Peptidase S53" evidence="17">
    <location>
        <begin position="202"/>
        <end position="592"/>
    </location>
</feature>
<feature type="binding site" evidence="15">
    <location>
        <position position="544"/>
    </location>
    <ligand>
        <name>Ca(2+)</name>
        <dbReference type="ChEBI" id="CHEBI:29108"/>
    </ligand>
</feature>
<evidence type="ECO:0000256" key="12">
    <source>
        <dbReference type="ARBA" id="ARBA00023026"/>
    </source>
</evidence>
<evidence type="ECO:0000313" key="19">
    <source>
        <dbReference type="Proteomes" id="UP000738349"/>
    </source>
</evidence>
<feature type="binding site" evidence="15">
    <location>
        <position position="545"/>
    </location>
    <ligand>
        <name>Ca(2+)</name>
        <dbReference type="ChEBI" id="CHEBI:29108"/>
    </ligand>
</feature>
<dbReference type="CDD" id="cd11377">
    <property type="entry name" value="Pro-peptidase_S53"/>
    <property type="match status" value="1"/>
</dbReference>
<evidence type="ECO:0000256" key="2">
    <source>
        <dbReference type="ARBA" id="ARBA00002451"/>
    </source>
</evidence>
<dbReference type="PANTHER" id="PTHR14218:SF15">
    <property type="entry name" value="TRIPEPTIDYL-PEPTIDASE 1"/>
    <property type="match status" value="1"/>
</dbReference>
<evidence type="ECO:0000256" key="8">
    <source>
        <dbReference type="ARBA" id="ARBA00022729"/>
    </source>
</evidence>
<keyword evidence="6 15" id="KW-0645">Protease</keyword>
<feature type="active site" description="Charge relay system" evidence="15">
    <location>
        <position position="501"/>
    </location>
</feature>
<keyword evidence="7 15" id="KW-0479">Metal-binding</keyword>
<evidence type="ECO:0000256" key="16">
    <source>
        <dbReference type="SAM" id="SignalP"/>
    </source>
</evidence>
<protein>
    <recommendedName>
        <fullName evidence="4">tripeptidyl-peptidase II</fullName>
        <ecNumber evidence="4">3.4.14.10</ecNumber>
    </recommendedName>
</protein>
<dbReference type="GO" id="GO:0005576">
    <property type="term" value="C:extracellular region"/>
    <property type="evidence" value="ECO:0007669"/>
    <property type="project" value="UniProtKB-SubCell"/>
</dbReference>
<feature type="signal peptide" evidence="16">
    <location>
        <begin position="1"/>
        <end position="18"/>
    </location>
</feature>
<dbReference type="InterPro" id="IPR050819">
    <property type="entry name" value="Tripeptidyl-peptidase_I"/>
</dbReference>
<evidence type="ECO:0000256" key="3">
    <source>
        <dbReference type="ARBA" id="ARBA00004239"/>
    </source>
</evidence>
<comment type="subcellular location">
    <subcellularLocation>
        <location evidence="3">Secreted</location>
        <location evidence="3">Extracellular space</location>
    </subcellularLocation>
</comment>
<dbReference type="PROSITE" id="PS00138">
    <property type="entry name" value="SUBTILASE_SER"/>
    <property type="match status" value="1"/>
</dbReference>
<dbReference type="Proteomes" id="UP000738349">
    <property type="component" value="Unassembled WGS sequence"/>
</dbReference>
<evidence type="ECO:0000256" key="4">
    <source>
        <dbReference type="ARBA" id="ARBA00012462"/>
    </source>
</evidence>
<dbReference type="InterPro" id="IPR000209">
    <property type="entry name" value="Peptidase_S8/S53_dom"/>
</dbReference>
<evidence type="ECO:0000256" key="1">
    <source>
        <dbReference type="ARBA" id="ARBA00001910"/>
    </source>
</evidence>
<keyword evidence="11 15" id="KW-0106">Calcium</keyword>
<name>A0A9P9FRZ9_9HYPO</name>
<evidence type="ECO:0000256" key="10">
    <source>
        <dbReference type="ARBA" id="ARBA00022825"/>
    </source>
</evidence>